<proteinExistence type="predicted"/>
<gene>
    <name evidence="1" type="ORF">F1735_23915</name>
</gene>
<keyword evidence="2" id="KW-1185">Reference proteome</keyword>
<evidence type="ECO:0000313" key="1">
    <source>
        <dbReference type="EMBL" id="NHZ65308.1"/>
    </source>
</evidence>
<dbReference type="Proteomes" id="UP000610594">
    <property type="component" value="Unassembled WGS sequence"/>
</dbReference>
<accession>A0ABX0MY18</accession>
<comment type="caution">
    <text evidence="1">The sequence shown here is derived from an EMBL/GenBank/DDBJ whole genome shotgun (WGS) entry which is preliminary data.</text>
</comment>
<dbReference type="RefSeq" id="WP_167239265.1">
    <property type="nucleotide sequence ID" value="NZ_WHJF01000079.1"/>
</dbReference>
<protein>
    <submittedName>
        <fullName evidence="1">Uncharacterized protein</fullName>
    </submittedName>
</protein>
<organism evidence="1 2">
    <name type="scientific">Massilia genomosp. 1</name>
    <dbReference type="NCBI Taxonomy" id="2609280"/>
    <lineage>
        <taxon>Bacteria</taxon>
        <taxon>Pseudomonadati</taxon>
        <taxon>Pseudomonadota</taxon>
        <taxon>Betaproteobacteria</taxon>
        <taxon>Burkholderiales</taxon>
        <taxon>Oxalobacteraceae</taxon>
        <taxon>Telluria group</taxon>
        <taxon>Massilia</taxon>
    </lineage>
</organism>
<dbReference type="EMBL" id="WHJF01000079">
    <property type="protein sequence ID" value="NHZ65308.1"/>
    <property type="molecule type" value="Genomic_DNA"/>
</dbReference>
<reference evidence="1 2" key="1">
    <citation type="submission" date="2019-10" db="EMBL/GenBank/DDBJ databases">
        <title>Taxonomy of Antarctic Massilia spp.: description of Massilia rubra sp. nov., Massilia aquatica sp. nov., Massilia mucilaginosa sp. nov., Massilia frigida sp. nov. isolated from streams, lakes and regoliths.</title>
        <authorList>
            <person name="Holochova P."/>
            <person name="Sedlacek I."/>
            <person name="Kralova S."/>
            <person name="Maslanova I."/>
            <person name="Busse H.-J."/>
            <person name="Stankova E."/>
            <person name="Vrbovska V."/>
            <person name="Kovarovic V."/>
            <person name="Bartak M."/>
            <person name="Svec P."/>
            <person name="Pantucek R."/>
        </authorList>
    </citation>
    <scope>NUCLEOTIDE SEQUENCE [LARGE SCALE GENOMIC DNA]</scope>
    <source>
        <strain evidence="1 2">CCM 8694</strain>
    </source>
</reference>
<sequence length="148" mass="16898">MSDTVNGRELIGCIEQLGELAWAKFETRYPTFSIKGSPPSSEDRSGRPPYASFRFEHEIADVINKIQDAVKRYQGNVEWAMEGHQRVSFPDTTNWMICPKKMLEVKQLARAQDLTPGQYLEKSDPEFGPVAYTDMLNLTAHLQREFGL</sequence>
<evidence type="ECO:0000313" key="2">
    <source>
        <dbReference type="Proteomes" id="UP000610594"/>
    </source>
</evidence>
<name>A0ABX0MY18_9BURK</name>